<reference evidence="2 3" key="1">
    <citation type="submission" date="2021-02" db="EMBL/GenBank/DDBJ databases">
        <title>FDA dAtabase for Regulatory Grade micrObial Sequences (FDA-ARGOS): Supporting development and validation of Infectious Disease Dx tests.</title>
        <authorList>
            <person name="Sproer C."/>
            <person name="Gronow S."/>
            <person name="Severitt S."/>
            <person name="Schroder I."/>
            <person name="Tallon L."/>
            <person name="Sadzewicz L."/>
            <person name="Zhao X."/>
            <person name="Boylan J."/>
            <person name="Ott S."/>
            <person name="Bowen H."/>
            <person name="Vavikolanu K."/>
            <person name="Mehta A."/>
            <person name="Aluvathingal J."/>
            <person name="Nadendla S."/>
            <person name="Lowell S."/>
            <person name="Myers T."/>
            <person name="Yan Y."/>
            <person name="Sichtig H."/>
        </authorList>
    </citation>
    <scope>NUCLEOTIDE SEQUENCE [LARGE SCALE GENOMIC DNA]</scope>
    <source>
        <strain evidence="2 3">FDAARGOS_1212</strain>
        <plasmid evidence="2 3">unnamed3</plasmid>
    </source>
</reference>
<name>A0ABD7D8D5_9ACTN</name>
<geneLocation type="plasmid" evidence="2 3">
    <name>unnamed3</name>
</geneLocation>
<evidence type="ECO:0000313" key="3">
    <source>
        <dbReference type="Proteomes" id="UP000623926"/>
    </source>
</evidence>
<protein>
    <submittedName>
        <fullName evidence="2">Uncharacterized protein</fullName>
    </submittedName>
</protein>
<feature type="compositionally biased region" description="Low complexity" evidence="1">
    <location>
        <begin position="166"/>
        <end position="177"/>
    </location>
</feature>
<accession>A0ABD7D8D5</accession>
<dbReference type="EMBL" id="CP070247">
    <property type="protein sequence ID" value="QRV39096.1"/>
    <property type="molecule type" value="Genomic_DNA"/>
</dbReference>
<feature type="region of interest" description="Disordered" evidence="1">
    <location>
        <begin position="149"/>
        <end position="177"/>
    </location>
</feature>
<feature type="region of interest" description="Disordered" evidence="1">
    <location>
        <begin position="1"/>
        <end position="52"/>
    </location>
</feature>
<dbReference type="Proteomes" id="UP000623926">
    <property type="component" value="Plasmid unnamed3"/>
</dbReference>
<organism evidence="2 3">
    <name type="scientific">Streptomyces californicus</name>
    <dbReference type="NCBI Taxonomy" id="67351"/>
    <lineage>
        <taxon>Bacteria</taxon>
        <taxon>Bacillati</taxon>
        <taxon>Actinomycetota</taxon>
        <taxon>Actinomycetes</taxon>
        <taxon>Kitasatosporales</taxon>
        <taxon>Streptomycetaceae</taxon>
        <taxon>Streptomyces</taxon>
    </lineage>
</organism>
<gene>
    <name evidence="2" type="ORF">I6J42_33950</name>
</gene>
<dbReference type="AlphaFoldDB" id="A0ABD7D8D5"/>
<evidence type="ECO:0000256" key="1">
    <source>
        <dbReference type="SAM" id="MobiDB-lite"/>
    </source>
</evidence>
<sequence>MLKQLRDPERVAVGRRDPDRFTDHGQGQGDEVLQSLAGDLRGDRTGDGLTGGRVGRQDLVTDADVLDGLVVPSAIRNRVPEVKLLQALMTLAPLRTRAQGRSSAAEPQALKAVPAQAALPGVDVGGDQRDDDSVEQGLFVVEEAECLGGAAERPGSGETAGGGRGVTSVGQGTEELG</sequence>
<feature type="compositionally biased region" description="Basic and acidic residues" evidence="1">
    <location>
        <begin position="1"/>
        <end position="23"/>
    </location>
</feature>
<evidence type="ECO:0000313" key="2">
    <source>
        <dbReference type="EMBL" id="QRV39096.1"/>
    </source>
</evidence>
<dbReference type="RefSeq" id="WP_205030130.1">
    <property type="nucleotide sequence ID" value="NZ_CP070247.1"/>
</dbReference>
<keyword evidence="2" id="KW-0614">Plasmid</keyword>
<proteinExistence type="predicted"/>